<keyword evidence="2" id="KW-0472">Membrane</keyword>
<protein>
    <submittedName>
        <fullName evidence="5">Col_cuticle_N domain-containing protein</fullName>
    </submittedName>
</protein>
<dbReference type="Gene3D" id="1.20.5.320">
    <property type="entry name" value="6-Phosphogluconate Dehydrogenase, domain 3"/>
    <property type="match status" value="1"/>
</dbReference>
<keyword evidence="2" id="KW-1133">Transmembrane helix</keyword>
<proteinExistence type="predicted"/>
<evidence type="ECO:0000256" key="2">
    <source>
        <dbReference type="SAM" id="Phobius"/>
    </source>
</evidence>
<dbReference type="OrthoDB" id="5864805at2759"/>
<evidence type="ECO:0000313" key="4">
    <source>
        <dbReference type="Proteomes" id="UP000050761"/>
    </source>
</evidence>
<feature type="region of interest" description="Disordered" evidence="1">
    <location>
        <begin position="97"/>
        <end position="117"/>
    </location>
</feature>
<keyword evidence="2" id="KW-0812">Transmembrane</keyword>
<accession>A0A3P8D305</accession>
<reference evidence="5" key="2">
    <citation type="submission" date="2019-09" db="UniProtKB">
        <authorList>
            <consortium name="WormBaseParasite"/>
        </authorList>
    </citation>
    <scope>IDENTIFICATION</scope>
</reference>
<sequence length="213" mass="23743">MKYYTVIKDHLIVFLICLVSLSTIVGWLLLASFVRHELIALETSARQANTDLEKQLSGSMEVLRNLNLDKAELRQRREVPLYFVRCTNCQRLKQVRERDSYSPGSDNGPEPPTSYSVLPPEYPVPVDEDESVAECKCSLTSSCPAGPAGSIGLPGVPGEGGEPGFPGADGKRLCKCFCAPYDMQHLRKWCRQQLVLSLHKDLKIEIMCNKSMP</sequence>
<dbReference type="AlphaFoldDB" id="A0A183GG94"/>
<accession>A0A183GG94</accession>
<evidence type="ECO:0000313" key="5">
    <source>
        <dbReference type="WBParaSite" id="HPBE_0002147601-mRNA-1"/>
    </source>
</evidence>
<reference evidence="3 4" key="1">
    <citation type="submission" date="2018-11" db="EMBL/GenBank/DDBJ databases">
        <authorList>
            <consortium name="Pathogen Informatics"/>
        </authorList>
    </citation>
    <scope>NUCLEOTIDE SEQUENCE [LARGE SCALE GENOMIC DNA]</scope>
</reference>
<feature type="transmembrane region" description="Helical" evidence="2">
    <location>
        <begin position="12"/>
        <end position="34"/>
    </location>
</feature>
<dbReference type="WBParaSite" id="HPBE_0002147601-mRNA-1">
    <property type="protein sequence ID" value="HPBE_0002147601-mRNA-1"/>
    <property type="gene ID" value="HPBE_0002147601"/>
</dbReference>
<dbReference type="EMBL" id="UZAH01033041">
    <property type="protein sequence ID" value="VDP25745.1"/>
    <property type="molecule type" value="Genomic_DNA"/>
</dbReference>
<organism evidence="4 5">
    <name type="scientific">Heligmosomoides polygyrus</name>
    <name type="common">Parasitic roundworm</name>
    <dbReference type="NCBI Taxonomy" id="6339"/>
    <lineage>
        <taxon>Eukaryota</taxon>
        <taxon>Metazoa</taxon>
        <taxon>Ecdysozoa</taxon>
        <taxon>Nematoda</taxon>
        <taxon>Chromadorea</taxon>
        <taxon>Rhabditida</taxon>
        <taxon>Rhabditina</taxon>
        <taxon>Rhabditomorpha</taxon>
        <taxon>Strongyloidea</taxon>
        <taxon>Heligmosomidae</taxon>
        <taxon>Heligmosomoides</taxon>
    </lineage>
</organism>
<dbReference type="Proteomes" id="UP000050761">
    <property type="component" value="Unassembled WGS sequence"/>
</dbReference>
<gene>
    <name evidence="3" type="ORF">HPBE_LOCUS21475</name>
</gene>
<evidence type="ECO:0000256" key="1">
    <source>
        <dbReference type="SAM" id="MobiDB-lite"/>
    </source>
</evidence>
<name>A0A183GG94_HELPZ</name>
<evidence type="ECO:0000313" key="3">
    <source>
        <dbReference type="EMBL" id="VDP25745.1"/>
    </source>
</evidence>
<keyword evidence="4" id="KW-1185">Reference proteome</keyword>